<accession>A0A1Z2XKY5</accession>
<sequence>MTALVLLTACLVSGCNDDDDNASKAKAVLASANSLTFDGLEATPQIITVYSDARWEAEAPEWITVSPATGEGITEVTVCVIDNLREGALDNPRKAELVFKGATLASRSAVVVSQRGDNYRDCTQYTPDKVYEVADETYMVFTDALVISKTSEGYILSDDNCSDYIYLKSKQQAQAGDKVTVKAQKMSDSQKMAYLEAEEMTVNSSNNTINRAEATDITADIDTYTSTKRDYVAVEGVLAGKTITVADAKYAITLADVPASVNLSDLEGHTIKAFGYFAGVAAPYVRIYLESVTDLGEAQVIYWSEDFEWLAPFAQASGAGRTVETDDLNATAPQIVKASANGTTALEYAESLGYEFLRVTTKTAGECIYIQENYLKFGKTSYQAGIVLPAIKTVPADASGVLLEFDWCPMRQGSGKIDPVDLIVIIKNGSDETTLTVPTHNWPNGHVLEWIKATVSLDGIKIDKDTRITIRQIDEQWPAATANRWFLDNIRIYSKL</sequence>
<gene>
    <name evidence="1" type="ORF">A4V02_09830</name>
</gene>
<evidence type="ECO:0000313" key="1">
    <source>
        <dbReference type="EMBL" id="ANU63986.2"/>
    </source>
</evidence>
<organism evidence="1 2">
    <name type="scientific">Muribaculum intestinale</name>
    <dbReference type="NCBI Taxonomy" id="1796646"/>
    <lineage>
        <taxon>Bacteria</taxon>
        <taxon>Pseudomonadati</taxon>
        <taxon>Bacteroidota</taxon>
        <taxon>Bacteroidia</taxon>
        <taxon>Bacteroidales</taxon>
        <taxon>Muribaculaceae</taxon>
        <taxon>Muribaculum</taxon>
    </lineage>
</organism>
<keyword evidence="2" id="KW-1185">Reference proteome</keyword>
<dbReference type="CDD" id="cd14948">
    <property type="entry name" value="BACON"/>
    <property type="match status" value="1"/>
</dbReference>
<dbReference type="Proteomes" id="UP000186351">
    <property type="component" value="Chromosome"/>
</dbReference>
<dbReference type="Gene3D" id="2.60.40.10">
    <property type="entry name" value="Immunoglobulins"/>
    <property type="match status" value="1"/>
</dbReference>
<evidence type="ECO:0008006" key="3">
    <source>
        <dbReference type="Google" id="ProtNLM"/>
    </source>
</evidence>
<protein>
    <recommendedName>
        <fullName evidence="3">BACON domain-containing protein</fullName>
    </recommendedName>
</protein>
<dbReference type="InterPro" id="IPR013783">
    <property type="entry name" value="Ig-like_fold"/>
</dbReference>
<dbReference type="InterPro" id="IPR024361">
    <property type="entry name" value="BACON"/>
</dbReference>
<reference evidence="2" key="1">
    <citation type="submission" date="2016-04" db="EMBL/GenBank/DDBJ databases">
        <title>Complete Genome Sequences of Twelve Strains of a Stable Defined Moderately Diverse Mouse Microbiota 2 (sDMDMm2).</title>
        <authorList>
            <person name="Uchimura Y."/>
            <person name="Wyss M."/>
            <person name="Brugiroux S."/>
            <person name="Limenitakis J.P."/>
            <person name="Stecher B."/>
            <person name="McCoy K.D."/>
            <person name="Macpherson A.J."/>
        </authorList>
    </citation>
    <scope>NUCLEOTIDE SEQUENCE [LARGE SCALE GENOMIC DNA]</scope>
    <source>
        <strain evidence="2">YL27</strain>
    </source>
</reference>
<dbReference type="OrthoDB" id="1079069at2"/>
<accession>A0A1B1SB11</accession>
<dbReference type="STRING" id="1796646.A4V02_09830"/>
<dbReference type="EMBL" id="CP015402">
    <property type="protein sequence ID" value="ANU63986.2"/>
    <property type="molecule type" value="Genomic_DNA"/>
</dbReference>
<proteinExistence type="predicted"/>
<dbReference type="KEGG" id="pary:A4V02_09830"/>
<name>A0A1B1SB11_9BACT</name>
<dbReference type="AlphaFoldDB" id="A0A1B1SB11"/>
<evidence type="ECO:0000313" key="2">
    <source>
        <dbReference type="Proteomes" id="UP000186351"/>
    </source>
</evidence>